<dbReference type="EMBL" id="JACXVP010000011">
    <property type="protein sequence ID" value="KAG5577291.1"/>
    <property type="molecule type" value="Genomic_DNA"/>
</dbReference>
<dbReference type="Proteomes" id="UP000824120">
    <property type="component" value="Chromosome 11"/>
</dbReference>
<dbReference type="AlphaFoldDB" id="A0A9J5WMV8"/>
<sequence length="60" mass="6891">MQGCDEDEEMEENIQQISRAGDLSPRHVNSLKREFKKGKAIIPLQVKPRSKKDRSVVINL</sequence>
<organism evidence="2 3">
    <name type="scientific">Solanum commersonii</name>
    <name type="common">Commerson's wild potato</name>
    <name type="synonym">Commerson's nightshade</name>
    <dbReference type="NCBI Taxonomy" id="4109"/>
    <lineage>
        <taxon>Eukaryota</taxon>
        <taxon>Viridiplantae</taxon>
        <taxon>Streptophyta</taxon>
        <taxon>Embryophyta</taxon>
        <taxon>Tracheophyta</taxon>
        <taxon>Spermatophyta</taxon>
        <taxon>Magnoliopsida</taxon>
        <taxon>eudicotyledons</taxon>
        <taxon>Gunneridae</taxon>
        <taxon>Pentapetalae</taxon>
        <taxon>asterids</taxon>
        <taxon>lamiids</taxon>
        <taxon>Solanales</taxon>
        <taxon>Solanaceae</taxon>
        <taxon>Solanoideae</taxon>
        <taxon>Solaneae</taxon>
        <taxon>Solanum</taxon>
    </lineage>
</organism>
<proteinExistence type="predicted"/>
<name>A0A9J5WMV8_SOLCO</name>
<evidence type="ECO:0000313" key="3">
    <source>
        <dbReference type="Proteomes" id="UP000824120"/>
    </source>
</evidence>
<accession>A0A9J5WMV8</accession>
<evidence type="ECO:0000313" key="2">
    <source>
        <dbReference type="EMBL" id="KAG5577291.1"/>
    </source>
</evidence>
<reference evidence="2 3" key="1">
    <citation type="submission" date="2020-09" db="EMBL/GenBank/DDBJ databases">
        <title>De no assembly of potato wild relative species, Solanum commersonii.</title>
        <authorList>
            <person name="Cho K."/>
        </authorList>
    </citation>
    <scope>NUCLEOTIDE SEQUENCE [LARGE SCALE GENOMIC DNA]</scope>
    <source>
        <strain evidence="2">LZ3.2</strain>
        <tissue evidence="2">Leaf</tissue>
    </source>
</reference>
<feature type="region of interest" description="Disordered" evidence="1">
    <location>
        <begin position="1"/>
        <end position="26"/>
    </location>
</feature>
<gene>
    <name evidence="2" type="ORF">H5410_057425</name>
</gene>
<feature type="compositionally biased region" description="Acidic residues" evidence="1">
    <location>
        <begin position="1"/>
        <end position="12"/>
    </location>
</feature>
<keyword evidence="3" id="KW-1185">Reference proteome</keyword>
<evidence type="ECO:0000256" key="1">
    <source>
        <dbReference type="SAM" id="MobiDB-lite"/>
    </source>
</evidence>
<protein>
    <submittedName>
        <fullName evidence="2">Uncharacterized protein</fullName>
    </submittedName>
</protein>
<comment type="caution">
    <text evidence="2">The sequence shown here is derived from an EMBL/GenBank/DDBJ whole genome shotgun (WGS) entry which is preliminary data.</text>
</comment>